<evidence type="ECO:0000256" key="2">
    <source>
        <dbReference type="SAM" id="Phobius"/>
    </source>
</evidence>
<feature type="transmembrane region" description="Helical" evidence="2">
    <location>
        <begin position="6"/>
        <end position="22"/>
    </location>
</feature>
<proteinExistence type="predicted"/>
<gene>
    <name evidence="3" type="ORF">TUBRATIS_21410</name>
</gene>
<organism evidence="3 4">
    <name type="scientific">Tubulinosema ratisbonensis</name>
    <dbReference type="NCBI Taxonomy" id="291195"/>
    <lineage>
        <taxon>Eukaryota</taxon>
        <taxon>Fungi</taxon>
        <taxon>Fungi incertae sedis</taxon>
        <taxon>Microsporidia</taxon>
        <taxon>Tubulinosematoidea</taxon>
        <taxon>Tubulinosematidae</taxon>
        <taxon>Tubulinosema</taxon>
    </lineage>
</organism>
<sequence length="78" mass="8921">MIKTFLIILNLIVSVISLYLLIDMKVSEGNLNLPQGMPQLKKKESLVPHRGIQEDESDGSENKKSKLVEYFEKNDMND</sequence>
<evidence type="ECO:0000313" key="4">
    <source>
        <dbReference type="Proteomes" id="UP000282876"/>
    </source>
</evidence>
<keyword evidence="4" id="KW-1185">Reference proteome</keyword>
<feature type="region of interest" description="Disordered" evidence="1">
    <location>
        <begin position="44"/>
        <end position="78"/>
    </location>
</feature>
<dbReference type="EMBL" id="RCSS01000535">
    <property type="protein sequence ID" value="RVD91409.1"/>
    <property type="molecule type" value="Genomic_DNA"/>
</dbReference>
<dbReference type="VEuPathDB" id="MicrosporidiaDB:TUBRATIS_21410"/>
<keyword evidence="2" id="KW-0472">Membrane</keyword>
<feature type="compositionally biased region" description="Basic and acidic residues" evidence="1">
    <location>
        <begin position="60"/>
        <end position="78"/>
    </location>
</feature>
<keyword evidence="2" id="KW-0812">Transmembrane</keyword>
<feature type="compositionally biased region" description="Basic and acidic residues" evidence="1">
    <location>
        <begin position="44"/>
        <end position="53"/>
    </location>
</feature>
<accession>A0A437AJW5</accession>
<dbReference type="AlphaFoldDB" id="A0A437AJW5"/>
<reference evidence="3 4" key="1">
    <citation type="submission" date="2018-10" db="EMBL/GenBank/DDBJ databases">
        <title>Draft genome sequence of the microsporidian Tubulinosema ratisbonensis.</title>
        <authorList>
            <person name="Polonais V."/>
            <person name="Peyretaillade E."/>
            <person name="Niehus S."/>
            <person name="Wawrzyniak I."/>
            <person name="Franchet A."/>
            <person name="Gaspin C."/>
            <person name="Reichstadt M."/>
            <person name="Belser C."/>
            <person name="Labadie K."/>
            <person name="Delbac F."/>
            <person name="Ferrandon D."/>
        </authorList>
    </citation>
    <scope>NUCLEOTIDE SEQUENCE [LARGE SCALE GENOMIC DNA]</scope>
    <source>
        <strain evidence="3 4">Franzen</strain>
    </source>
</reference>
<protein>
    <submittedName>
        <fullName evidence="3">Uncharacterized protein</fullName>
    </submittedName>
</protein>
<keyword evidence="2" id="KW-1133">Transmembrane helix</keyword>
<name>A0A437AJW5_9MICR</name>
<evidence type="ECO:0000313" key="3">
    <source>
        <dbReference type="EMBL" id="RVD91409.1"/>
    </source>
</evidence>
<dbReference type="Proteomes" id="UP000282876">
    <property type="component" value="Unassembled WGS sequence"/>
</dbReference>
<comment type="caution">
    <text evidence="3">The sequence shown here is derived from an EMBL/GenBank/DDBJ whole genome shotgun (WGS) entry which is preliminary data.</text>
</comment>
<evidence type="ECO:0000256" key="1">
    <source>
        <dbReference type="SAM" id="MobiDB-lite"/>
    </source>
</evidence>